<accession>A0A9P9YLR7</accession>
<dbReference type="EMBL" id="JAMKOV010000006">
    <property type="protein sequence ID" value="KAI8039342.1"/>
    <property type="molecule type" value="Genomic_DNA"/>
</dbReference>
<gene>
    <name evidence="13" type="ORF">M5D96_008065</name>
</gene>
<evidence type="ECO:0000256" key="2">
    <source>
        <dbReference type="ARBA" id="ARBA00010859"/>
    </source>
</evidence>
<evidence type="ECO:0000313" key="14">
    <source>
        <dbReference type="Proteomes" id="UP001059596"/>
    </source>
</evidence>
<evidence type="ECO:0000256" key="4">
    <source>
        <dbReference type="ARBA" id="ARBA00022529"/>
    </source>
</evidence>
<dbReference type="SMART" id="SM00263">
    <property type="entry name" value="LYZ1"/>
    <property type="match status" value="1"/>
</dbReference>
<feature type="chain" id="PRO_5040292089" description="lysozyme" evidence="11">
    <location>
        <begin position="20"/>
        <end position="140"/>
    </location>
</feature>
<dbReference type="PROSITE" id="PS00128">
    <property type="entry name" value="GLYCOSYL_HYDROL_F22_1"/>
    <property type="match status" value="1"/>
</dbReference>
<feature type="domain" description="Glycosyl hydrolases family 22 (GH22)" evidence="12">
    <location>
        <begin position="92"/>
        <end position="110"/>
    </location>
</feature>
<comment type="caution">
    <text evidence="13">The sequence shown here is derived from an EMBL/GenBank/DDBJ whole genome shotgun (WGS) entry which is preliminary data.</text>
</comment>
<evidence type="ECO:0000256" key="6">
    <source>
        <dbReference type="ARBA" id="ARBA00022729"/>
    </source>
</evidence>
<proteinExistence type="inferred from homology"/>
<dbReference type="PANTHER" id="PTHR11407">
    <property type="entry name" value="LYSOZYME C"/>
    <property type="match status" value="1"/>
</dbReference>
<keyword evidence="14" id="KW-1185">Reference proteome</keyword>
<name>A0A9P9YLR7_9MUSC</name>
<keyword evidence="5" id="KW-0081">Bacteriolytic enzyme</keyword>
<comment type="catalytic activity">
    <reaction evidence="1">
        <text>Hydrolysis of (1-&gt;4)-beta-linkages between N-acetylmuramic acid and N-acetyl-D-glucosamine residues in a peptidoglycan and between N-acetyl-D-glucosamine residues in chitodextrins.</text>
        <dbReference type="EC" id="3.2.1.17"/>
    </reaction>
</comment>
<keyword evidence="9" id="KW-0326">Glycosidase</keyword>
<evidence type="ECO:0000259" key="12">
    <source>
        <dbReference type="PROSITE" id="PS00128"/>
    </source>
</evidence>
<evidence type="ECO:0000256" key="9">
    <source>
        <dbReference type="ARBA" id="ARBA00023295"/>
    </source>
</evidence>
<dbReference type="AlphaFoldDB" id="A0A9P9YLR7"/>
<dbReference type="EC" id="3.2.1.17" evidence="3"/>
<dbReference type="SUPFAM" id="SSF53955">
    <property type="entry name" value="Lysozyme-like"/>
    <property type="match status" value="1"/>
</dbReference>
<protein>
    <recommendedName>
        <fullName evidence="3">lysozyme</fullName>
        <ecNumber evidence="3">3.2.1.17</ecNumber>
    </recommendedName>
</protein>
<dbReference type="GO" id="GO:0042742">
    <property type="term" value="P:defense response to bacterium"/>
    <property type="evidence" value="ECO:0007669"/>
    <property type="project" value="UniProtKB-KW"/>
</dbReference>
<evidence type="ECO:0000256" key="7">
    <source>
        <dbReference type="ARBA" id="ARBA00022801"/>
    </source>
</evidence>
<evidence type="ECO:0000256" key="5">
    <source>
        <dbReference type="ARBA" id="ARBA00022638"/>
    </source>
</evidence>
<feature type="signal peptide" evidence="11">
    <location>
        <begin position="1"/>
        <end position="19"/>
    </location>
</feature>
<reference evidence="13" key="1">
    <citation type="journal article" date="2023" name="Genome Biol. Evol.">
        <title>Long-read-based Genome Assembly of Drosophila gunungcola Reveals Fewer Chemosensory Genes in Flower-breeding Species.</title>
        <authorList>
            <person name="Negi A."/>
            <person name="Liao B.Y."/>
            <person name="Yeh S.D."/>
        </authorList>
    </citation>
    <scope>NUCLEOTIDE SEQUENCE</scope>
    <source>
        <strain evidence="13">Sukarami</strain>
    </source>
</reference>
<keyword evidence="7" id="KW-0378">Hydrolase</keyword>
<dbReference type="PRINTS" id="PR00135">
    <property type="entry name" value="LYZLACT"/>
</dbReference>
<evidence type="ECO:0000256" key="1">
    <source>
        <dbReference type="ARBA" id="ARBA00000632"/>
    </source>
</evidence>
<dbReference type="Gene3D" id="1.10.530.10">
    <property type="match status" value="1"/>
</dbReference>
<dbReference type="InterPro" id="IPR019799">
    <property type="entry name" value="Glyco_hydro_22_CS"/>
</dbReference>
<dbReference type="Proteomes" id="UP001059596">
    <property type="component" value="Unassembled WGS sequence"/>
</dbReference>
<comment type="similarity">
    <text evidence="2 10">Belongs to the glycosyl hydrolase 22 family.</text>
</comment>
<organism evidence="13 14">
    <name type="scientific">Drosophila gunungcola</name>
    <name type="common">fruit fly</name>
    <dbReference type="NCBI Taxonomy" id="103775"/>
    <lineage>
        <taxon>Eukaryota</taxon>
        <taxon>Metazoa</taxon>
        <taxon>Ecdysozoa</taxon>
        <taxon>Arthropoda</taxon>
        <taxon>Hexapoda</taxon>
        <taxon>Insecta</taxon>
        <taxon>Pterygota</taxon>
        <taxon>Neoptera</taxon>
        <taxon>Endopterygota</taxon>
        <taxon>Diptera</taxon>
        <taxon>Brachycera</taxon>
        <taxon>Muscomorpha</taxon>
        <taxon>Ephydroidea</taxon>
        <taxon>Drosophilidae</taxon>
        <taxon>Drosophila</taxon>
        <taxon>Sophophora</taxon>
    </lineage>
</organism>
<keyword evidence="6 11" id="KW-0732">Signal</keyword>
<dbReference type="Pfam" id="PF00062">
    <property type="entry name" value="Lys"/>
    <property type="match status" value="1"/>
</dbReference>
<evidence type="ECO:0000256" key="10">
    <source>
        <dbReference type="RuleBase" id="RU004440"/>
    </source>
</evidence>
<dbReference type="GO" id="GO:0003796">
    <property type="term" value="F:lysozyme activity"/>
    <property type="evidence" value="ECO:0007669"/>
    <property type="project" value="UniProtKB-EC"/>
</dbReference>
<dbReference type="InterPro" id="IPR023346">
    <property type="entry name" value="Lysozyme-like_dom_sf"/>
</dbReference>
<dbReference type="PANTHER" id="PTHR11407:SF36">
    <property type="entry name" value="GEO02684P1-RELATED"/>
    <property type="match status" value="1"/>
</dbReference>
<dbReference type="OrthoDB" id="17373at2759"/>
<evidence type="ECO:0000256" key="3">
    <source>
        <dbReference type="ARBA" id="ARBA00012732"/>
    </source>
</evidence>
<dbReference type="FunFam" id="1.10.530.10:FF:000001">
    <property type="entry name" value="Lysozyme C"/>
    <property type="match status" value="1"/>
</dbReference>
<keyword evidence="4" id="KW-0929">Antimicrobial</keyword>
<dbReference type="PROSITE" id="PS51348">
    <property type="entry name" value="GLYCOSYL_HYDROL_F22_2"/>
    <property type="match status" value="1"/>
</dbReference>
<evidence type="ECO:0000256" key="11">
    <source>
        <dbReference type="SAM" id="SignalP"/>
    </source>
</evidence>
<dbReference type="InterPro" id="IPR001916">
    <property type="entry name" value="Glyco_hydro_22"/>
</dbReference>
<dbReference type="GO" id="GO:0031640">
    <property type="term" value="P:killing of cells of another organism"/>
    <property type="evidence" value="ECO:0007669"/>
    <property type="project" value="UniProtKB-KW"/>
</dbReference>
<evidence type="ECO:0000313" key="13">
    <source>
        <dbReference type="EMBL" id="KAI8039342.1"/>
    </source>
</evidence>
<sequence length="140" mass="15955">MKTFLVICVLALATPAILARQMDRCSLVRELYNLRVPRHQLATWACIAERESSFRTHVVGRNRDGSTSNGIFQLNDRYWCQPSNGKKSHNICRTSCNDFLRNDISKSVRCAQKVLLNQGWSAWASGYSCIRNVPSIKNCF</sequence>
<evidence type="ECO:0000256" key="8">
    <source>
        <dbReference type="ARBA" id="ARBA00023157"/>
    </source>
</evidence>
<keyword evidence="8" id="KW-1015">Disulfide bond</keyword>
<dbReference type="CDD" id="cd16899">
    <property type="entry name" value="LYZ_C_invert"/>
    <property type="match status" value="1"/>
</dbReference>